<reference evidence="10" key="1">
    <citation type="submission" date="2022-04" db="EMBL/GenBank/DDBJ databases">
        <title>Alcanivorax sp. CY1518 draft genome sequence.</title>
        <authorList>
            <person name="Zhao G."/>
            <person name="An M."/>
        </authorList>
    </citation>
    <scope>NUCLEOTIDE SEQUENCE</scope>
    <source>
        <strain evidence="10">CY1518</strain>
    </source>
</reference>
<evidence type="ECO:0000256" key="7">
    <source>
        <dbReference type="RuleBase" id="RU004504"/>
    </source>
</evidence>
<keyword evidence="4 8" id="KW-0808">Transferase</keyword>
<evidence type="ECO:0000259" key="9">
    <source>
        <dbReference type="Pfam" id="PF00266"/>
    </source>
</evidence>
<evidence type="ECO:0000256" key="6">
    <source>
        <dbReference type="ARBA" id="ARBA00050776"/>
    </source>
</evidence>
<sequence>MNAALPVTHLEALRAQFPILGSSAYGKPLVYLDNAATTQKPHSVIQAIEHYYLHTNSNVHRGAHYLGDLATAALEGAREKVAAFLNASREEIIWTRGTTEGINLVAHSFGGSYLKAGDEVLISSLEHHANIVPWQQVCRRAGATLRVLPLADDASLDTSRLDEFITERTRIVAVVHVSNALGVINPIDEIIRRARAVGAAVLIDAAQSVAHFPVDVQQLDCDFLVFSGHKLFGPTGIGVLYGRQTLLDAMPPYQTGGEMIETVSFETSTWNQLPYKFEAGTPHIAGAVGLGAALDWLTTQDRNALLAHENDLRDYVTERARAFPGLRIIGDTPSKVATLSFLLDGTHPNDVGTLLDQQGVAVRTGHHCTMPLMNLLGVPGTIRASFAPYNSRDDIDRLFAALEKAARFL</sequence>
<accession>A0ABT0E7I5</accession>
<comment type="function">
    <text evidence="2 8">Catalyzes the removal of elemental sulfur and selenium atoms from L-cysteine, L-cystine, L-selenocysteine, and L-selenocystine to produce L-alanine.</text>
</comment>
<evidence type="ECO:0000256" key="2">
    <source>
        <dbReference type="ARBA" id="ARBA00002824"/>
    </source>
</evidence>
<dbReference type="PANTHER" id="PTHR43586">
    <property type="entry name" value="CYSTEINE DESULFURASE"/>
    <property type="match status" value="1"/>
</dbReference>
<dbReference type="Gene3D" id="3.90.1150.10">
    <property type="entry name" value="Aspartate Aminotransferase, domain 1"/>
    <property type="match status" value="1"/>
</dbReference>
<proteinExistence type="inferred from homology"/>
<dbReference type="Pfam" id="PF00266">
    <property type="entry name" value="Aminotran_5"/>
    <property type="match status" value="1"/>
</dbReference>
<dbReference type="CDD" id="cd06453">
    <property type="entry name" value="SufS_like"/>
    <property type="match status" value="1"/>
</dbReference>
<evidence type="ECO:0000256" key="4">
    <source>
        <dbReference type="ARBA" id="ARBA00022679"/>
    </source>
</evidence>
<dbReference type="InterPro" id="IPR000192">
    <property type="entry name" value="Aminotrans_V_dom"/>
</dbReference>
<dbReference type="SUPFAM" id="SSF53383">
    <property type="entry name" value="PLP-dependent transferases"/>
    <property type="match status" value="1"/>
</dbReference>
<protein>
    <recommendedName>
        <fullName evidence="8">Cysteine desulfurase</fullName>
        <ecNumber evidence="8">2.8.1.7</ecNumber>
    </recommendedName>
</protein>
<comment type="similarity">
    <text evidence="3 8">Belongs to the class-V pyridoxal-phosphate-dependent aminotransferase family. Csd subfamily.</text>
</comment>
<dbReference type="Gene3D" id="3.40.640.10">
    <property type="entry name" value="Type I PLP-dependent aspartate aminotransferase-like (Major domain)"/>
    <property type="match status" value="1"/>
</dbReference>
<gene>
    <name evidence="10" type="ORF">MU846_08645</name>
</gene>
<keyword evidence="5 8" id="KW-0663">Pyridoxal phosphate</keyword>
<dbReference type="EC" id="2.8.1.7" evidence="8"/>
<dbReference type="InterPro" id="IPR015421">
    <property type="entry name" value="PyrdxlP-dep_Trfase_major"/>
</dbReference>
<comment type="cofactor">
    <cofactor evidence="1 7">
        <name>pyridoxal 5'-phosphate</name>
        <dbReference type="ChEBI" id="CHEBI:597326"/>
    </cofactor>
</comment>
<comment type="caution">
    <text evidence="10">The sequence shown here is derived from an EMBL/GenBank/DDBJ whole genome shotgun (WGS) entry which is preliminary data.</text>
</comment>
<dbReference type="NCBIfam" id="TIGR01979">
    <property type="entry name" value="sufS"/>
    <property type="match status" value="1"/>
</dbReference>
<keyword evidence="11" id="KW-1185">Reference proteome</keyword>
<evidence type="ECO:0000256" key="1">
    <source>
        <dbReference type="ARBA" id="ARBA00001933"/>
    </source>
</evidence>
<dbReference type="PIRSF" id="PIRSF005572">
    <property type="entry name" value="NifS"/>
    <property type="match status" value="1"/>
</dbReference>
<evidence type="ECO:0000313" key="11">
    <source>
        <dbReference type="Proteomes" id="UP001165524"/>
    </source>
</evidence>
<dbReference type="Proteomes" id="UP001165524">
    <property type="component" value="Unassembled WGS sequence"/>
</dbReference>
<organism evidence="10 11">
    <name type="scientific">Alcanivorax quisquiliarum</name>
    <dbReference type="NCBI Taxonomy" id="2933565"/>
    <lineage>
        <taxon>Bacteria</taxon>
        <taxon>Pseudomonadati</taxon>
        <taxon>Pseudomonadota</taxon>
        <taxon>Gammaproteobacteria</taxon>
        <taxon>Oceanospirillales</taxon>
        <taxon>Alcanivoracaceae</taxon>
        <taxon>Alcanivorax</taxon>
    </lineage>
</organism>
<dbReference type="InterPro" id="IPR010970">
    <property type="entry name" value="Cys_dSase_SufS"/>
</dbReference>
<dbReference type="PROSITE" id="PS00595">
    <property type="entry name" value="AA_TRANSFER_CLASS_5"/>
    <property type="match status" value="1"/>
</dbReference>
<comment type="catalytic activity">
    <reaction evidence="6 8">
        <text>(sulfur carrier)-H + L-cysteine = (sulfur carrier)-SH + L-alanine</text>
        <dbReference type="Rhea" id="RHEA:43892"/>
        <dbReference type="Rhea" id="RHEA-COMP:14737"/>
        <dbReference type="Rhea" id="RHEA-COMP:14739"/>
        <dbReference type="ChEBI" id="CHEBI:29917"/>
        <dbReference type="ChEBI" id="CHEBI:35235"/>
        <dbReference type="ChEBI" id="CHEBI:57972"/>
        <dbReference type="ChEBI" id="CHEBI:64428"/>
        <dbReference type="EC" id="2.8.1.7"/>
    </reaction>
</comment>
<dbReference type="InterPro" id="IPR015424">
    <property type="entry name" value="PyrdxlP-dep_Trfase"/>
</dbReference>
<dbReference type="RefSeq" id="WP_246951715.1">
    <property type="nucleotide sequence ID" value="NZ_JALKII010000005.1"/>
</dbReference>
<evidence type="ECO:0000256" key="8">
    <source>
        <dbReference type="RuleBase" id="RU004506"/>
    </source>
</evidence>
<dbReference type="InterPro" id="IPR016454">
    <property type="entry name" value="Cysteine_dSase"/>
</dbReference>
<dbReference type="InterPro" id="IPR020578">
    <property type="entry name" value="Aminotrans_V_PyrdxlP_BS"/>
</dbReference>
<evidence type="ECO:0000313" key="10">
    <source>
        <dbReference type="EMBL" id="MCK0537776.1"/>
    </source>
</evidence>
<dbReference type="EMBL" id="JALKII010000005">
    <property type="protein sequence ID" value="MCK0537776.1"/>
    <property type="molecule type" value="Genomic_DNA"/>
</dbReference>
<dbReference type="InterPro" id="IPR015422">
    <property type="entry name" value="PyrdxlP-dep_Trfase_small"/>
</dbReference>
<dbReference type="PANTHER" id="PTHR43586:SF8">
    <property type="entry name" value="CYSTEINE DESULFURASE 1, CHLOROPLASTIC"/>
    <property type="match status" value="1"/>
</dbReference>
<feature type="domain" description="Aminotransferase class V" evidence="9">
    <location>
        <begin position="30"/>
        <end position="398"/>
    </location>
</feature>
<evidence type="ECO:0000256" key="5">
    <source>
        <dbReference type="ARBA" id="ARBA00022898"/>
    </source>
</evidence>
<evidence type="ECO:0000256" key="3">
    <source>
        <dbReference type="ARBA" id="ARBA00010447"/>
    </source>
</evidence>
<name>A0ABT0E7I5_9GAMM</name>